<evidence type="ECO:0000256" key="1">
    <source>
        <dbReference type="ARBA" id="ARBA00038015"/>
    </source>
</evidence>
<feature type="compositionally biased region" description="Low complexity" evidence="2">
    <location>
        <begin position="1073"/>
        <end position="1084"/>
    </location>
</feature>
<feature type="compositionally biased region" description="Basic and acidic residues" evidence="2">
    <location>
        <begin position="326"/>
        <end position="343"/>
    </location>
</feature>
<feature type="compositionally biased region" description="Low complexity" evidence="2">
    <location>
        <begin position="910"/>
        <end position="923"/>
    </location>
</feature>
<dbReference type="CTD" id="26058"/>
<feature type="compositionally biased region" description="Basic and acidic residues" evidence="2">
    <location>
        <begin position="924"/>
        <end position="943"/>
    </location>
</feature>
<feature type="compositionally biased region" description="Low complexity" evidence="2">
    <location>
        <begin position="1145"/>
        <end position="1159"/>
    </location>
</feature>
<gene>
    <name evidence="5" type="primary">gigyf2</name>
</gene>
<dbReference type="InterPro" id="IPR003169">
    <property type="entry name" value="GYF"/>
</dbReference>
<feature type="compositionally biased region" description="Pro residues" evidence="2">
    <location>
        <begin position="396"/>
        <end position="407"/>
    </location>
</feature>
<proteinExistence type="inferred from homology"/>
<dbReference type="RefSeq" id="XP_030629337.1">
    <property type="nucleotide sequence ID" value="XM_030773477.1"/>
</dbReference>
<feature type="compositionally biased region" description="Basic and acidic residues" evidence="2">
    <location>
        <begin position="151"/>
        <end position="178"/>
    </location>
</feature>
<evidence type="ECO:0000313" key="5">
    <source>
        <dbReference type="RefSeq" id="XP_030629337.1"/>
    </source>
</evidence>
<dbReference type="FunCoup" id="A0A6J2VBQ3">
    <property type="interactions" value="1061"/>
</dbReference>
<dbReference type="CDD" id="cd00072">
    <property type="entry name" value="GYF"/>
    <property type="match status" value="1"/>
</dbReference>
<organism evidence="4 5">
    <name type="scientific">Chanos chanos</name>
    <name type="common">Milkfish</name>
    <name type="synonym">Mugil chanos</name>
    <dbReference type="NCBI Taxonomy" id="29144"/>
    <lineage>
        <taxon>Eukaryota</taxon>
        <taxon>Metazoa</taxon>
        <taxon>Chordata</taxon>
        <taxon>Craniata</taxon>
        <taxon>Vertebrata</taxon>
        <taxon>Euteleostomi</taxon>
        <taxon>Actinopterygii</taxon>
        <taxon>Neopterygii</taxon>
        <taxon>Teleostei</taxon>
        <taxon>Ostariophysi</taxon>
        <taxon>Gonorynchiformes</taxon>
        <taxon>Chanidae</taxon>
        <taxon>Chanos</taxon>
    </lineage>
</organism>
<dbReference type="SUPFAM" id="SSF55277">
    <property type="entry name" value="GYF domain"/>
    <property type="match status" value="1"/>
</dbReference>
<feature type="compositionally biased region" description="Basic and acidic residues" evidence="2">
    <location>
        <begin position="408"/>
        <end position="420"/>
    </location>
</feature>
<feature type="compositionally biased region" description="Low complexity" evidence="2">
    <location>
        <begin position="1016"/>
        <end position="1039"/>
    </location>
</feature>
<reference evidence="5" key="1">
    <citation type="submission" date="2025-08" db="UniProtKB">
        <authorList>
            <consortium name="RefSeq"/>
        </authorList>
    </citation>
    <scope>IDENTIFICATION</scope>
</reference>
<dbReference type="PANTHER" id="PTHR14445">
    <property type="entry name" value="GRB10 INTERACTING GYF PROTEIN"/>
    <property type="match status" value="1"/>
</dbReference>
<feature type="compositionally biased region" description="Basic and acidic residues" evidence="2">
    <location>
        <begin position="357"/>
        <end position="375"/>
    </location>
</feature>
<feature type="compositionally biased region" description="Low complexity" evidence="2">
    <location>
        <begin position="944"/>
        <end position="966"/>
    </location>
</feature>
<sequence>MAETQTLNFGPEWLRALSGGGGSSSVASPPLSPALPKYKLADYRYGREEMLALYVKDIKIPVDLHDKEFLPILQEEPLPPLALVPFTEEEQRNFSMSVNSAAVLRLTGRGGGTVAGAPRGRSSSRGRGRGRGDGGFYQRSFDDVEGGFGRGGREMHRSQSWEERGDRRFEKPGRKDPDGAPAHFPMNHIRANYEEGGPGTGRKHEFTRSESENWRMSREEQNGEDDEGGWRLAGSRRDADRWCPPSPDGPRSAGWREHPEQRRRFPFDSRGEEERSYRRPRSGSGSMEDERDSLPEWCLEDAEEETGTFDSSGAFLSLKARSNQKAPKEPILEEAELDFRPLEECEEQSEKEESEAEETKETDTEAKKDAEKTEEVSTSEEEAPASAPLPTVACLPEPPAPVVTPAPHPERIEETERLGERPPAPEIHPPEASKAPPPHASLPSSIVEAISIPHITATLTDVPAPSPTVVPQQPLVQPKPLEVPLAVPGPLPYAAGIIAPIGRPPAPPAETDEDEGLKHFEQEAEKMVAYLQDGGVDDERLAAKTAERPQAAGIPRSPEAALKWFYKDPQGEIQGPFNNQEMTEWFQAGYFTMSLLVKRGCDEIFQPLGEIIKMWGRVPFSAGPAPPPIRGDADQERLKRQQELNAINLYQLQQLQYQYLLRQQYAQALAQQKAAALSSAAPPPPQQQQINLLLHQALKMRSAEPAQSLLPPVTRSMSVPDAGSVWEIQNPSTQASCTPNLQTAVPSTWEGSSVWDLPIDSIPPGPAPSIEQIQQLEKAKAVKLEMERREAELRAKREEEERKRLEEALRVRQEEERKRLEEEELARRKQEEALRRQREQEEAQRRQKEEEERLAQEEALRRLEERKREEEERRQREELLRKQEEERKKQEELEAQRRREEEKRLEEEAAAVAAAAAAALARQQQEEQKRREQEAQRQQELQRQRLQQQEALRRLQQQQQQQQLAQMKLPSSSKWGQQSASAALTQPQNPLSLAEIQKLEEERERQAREEQRRQQQELLKAQQQQQQQQQQQLQPQAKLSGWGNVAKQPAATKSLLEIQREEAQQMKERKEQQQQQLSNAAQQNRTHNRTSLSSSVWGPVNVTNSHWSSDTSSIWGDTQNSNVGFWDEAVKETQPPPTRKGNAQKNKSNANLSNSNSGRSNKKVEEEEKLLKLFQGANKSQDSFMQWCEQTLHTLNTANNLDVPTFASFLKEVDSPYEVHDYVRAYLGDTPQAKDFAKQFLERRAKQNANQQKPPQKQQQVKQDSVWGVSQTGPQPVFQTNHSSMQQQQQQQPRFETVTSGKKKRKQKMVRADPSLLGFSVNASSERLNMGEIETVEDF</sequence>
<feature type="region of interest" description="Disordered" evidence="2">
    <location>
        <begin position="109"/>
        <end position="445"/>
    </location>
</feature>
<feature type="compositionally biased region" description="Basic and acidic residues" evidence="2">
    <location>
        <begin position="254"/>
        <end position="277"/>
    </location>
</feature>
<name>A0A6J2VBQ3_CHACN</name>
<feature type="compositionally biased region" description="Basic and acidic residues" evidence="2">
    <location>
        <begin position="202"/>
        <end position="221"/>
    </location>
</feature>
<evidence type="ECO:0000256" key="2">
    <source>
        <dbReference type="SAM" id="MobiDB-lite"/>
    </source>
</evidence>
<keyword evidence="4" id="KW-1185">Reference proteome</keyword>
<feature type="compositionally biased region" description="Low complexity" evidence="2">
    <location>
        <begin position="1247"/>
        <end position="1263"/>
    </location>
</feature>
<feature type="compositionally biased region" description="Polar residues" evidence="2">
    <location>
        <begin position="1089"/>
        <end position="1099"/>
    </location>
</feature>
<feature type="region of interest" description="Disordered" evidence="2">
    <location>
        <begin position="811"/>
        <end position="1099"/>
    </location>
</feature>
<feature type="compositionally biased region" description="Polar residues" evidence="2">
    <location>
        <begin position="969"/>
        <end position="991"/>
    </location>
</feature>
<feature type="compositionally biased region" description="Acidic residues" evidence="2">
    <location>
        <begin position="344"/>
        <end position="356"/>
    </location>
</feature>
<feature type="domain" description="GYF" evidence="3">
    <location>
        <begin position="561"/>
        <end position="609"/>
    </location>
</feature>
<dbReference type="PROSITE" id="PS50829">
    <property type="entry name" value="GYF"/>
    <property type="match status" value="1"/>
</dbReference>
<dbReference type="SMART" id="SM00444">
    <property type="entry name" value="GYF"/>
    <property type="match status" value="1"/>
</dbReference>
<dbReference type="InterPro" id="IPR035445">
    <property type="entry name" value="GYF-like_dom_sf"/>
</dbReference>
<comment type="similarity">
    <text evidence="1">Belongs to the GIGYF family.</text>
</comment>
<dbReference type="GO" id="GO:0031982">
    <property type="term" value="C:vesicle"/>
    <property type="evidence" value="ECO:0007669"/>
    <property type="project" value="TreeGrafter"/>
</dbReference>
<feature type="region of interest" description="Disordered" evidence="2">
    <location>
        <begin position="1131"/>
        <end position="1164"/>
    </location>
</feature>
<feature type="compositionally biased region" description="Polar residues" evidence="2">
    <location>
        <begin position="1268"/>
        <end position="1285"/>
    </location>
</feature>
<dbReference type="InterPro" id="IPR051640">
    <property type="entry name" value="GRB10-interact_GYF"/>
</dbReference>
<dbReference type="Pfam" id="PF02213">
    <property type="entry name" value="GYF"/>
    <property type="match status" value="1"/>
</dbReference>
<evidence type="ECO:0000313" key="4">
    <source>
        <dbReference type="Proteomes" id="UP000504632"/>
    </source>
</evidence>
<feature type="compositionally biased region" description="Acidic residues" evidence="2">
    <location>
        <begin position="298"/>
        <end position="307"/>
    </location>
</feature>
<feature type="compositionally biased region" description="Basic and acidic residues" evidence="2">
    <location>
        <begin position="997"/>
        <end position="1015"/>
    </location>
</feature>
<dbReference type="PANTHER" id="PTHR14445:SF38">
    <property type="entry name" value="GRB10-INTERACTING GYF PROTEIN 2"/>
    <property type="match status" value="1"/>
</dbReference>
<dbReference type="GO" id="GO:0005829">
    <property type="term" value="C:cytosol"/>
    <property type="evidence" value="ECO:0007669"/>
    <property type="project" value="TreeGrafter"/>
</dbReference>
<dbReference type="GeneID" id="115811323"/>
<feature type="region of interest" description="Disordered" evidence="2">
    <location>
        <begin position="1245"/>
        <end position="1311"/>
    </location>
</feature>
<protein>
    <submittedName>
        <fullName evidence="5">GRB10-interacting GYF protein 2</fullName>
    </submittedName>
</protein>
<evidence type="ECO:0000259" key="3">
    <source>
        <dbReference type="PROSITE" id="PS50829"/>
    </source>
</evidence>
<dbReference type="Proteomes" id="UP000504632">
    <property type="component" value="Chromosome 5"/>
</dbReference>
<dbReference type="GO" id="GO:0016020">
    <property type="term" value="C:membrane"/>
    <property type="evidence" value="ECO:0007669"/>
    <property type="project" value="TreeGrafter"/>
</dbReference>
<feature type="compositionally biased region" description="Basic and acidic residues" evidence="2">
    <location>
        <begin position="1058"/>
        <end position="1072"/>
    </location>
</feature>
<dbReference type="OrthoDB" id="48509at2759"/>
<accession>A0A6J2VBQ3</accession>
<feature type="compositionally biased region" description="Basic and acidic residues" evidence="2">
    <location>
        <begin position="811"/>
        <end position="907"/>
    </location>
</feature>
<dbReference type="Gene3D" id="3.30.1490.40">
    <property type="match status" value="1"/>
</dbReference>
<dbReference type="GO" id="GO:0043204">
    <property type="term" value="C:perikaryon"/>
    <property type="evidence" value="ECO:0007669"/>
    <property type="project" value="TreeGrafter"/>
</dbReference>
<dbReference type="GO" id="GO:1990635">
    <property type="term" value="C:proximal dendrite"/>
    <property type="evidence" value="ECO:0007669"/>
    <property type="project" value="TreeGrafter"/>
</dbReference>
<dbReference type="InParanoid" id="A0A6J2VBQ3"/>
<dbReference type="GO" id="GO:0048009">
    <property type="term" value="P:insulin-like growth factor receptor signaling pathway"/>
    <property type="evidence" value="ECO:0007669"/>
    <property type="project" value="TreeGrafter"/>
</dbReference>